<accession>A0A822X6X5</accession>
<evidence type="ECO:0000313" key="1">
    <source>
        <dbReference type="EMBL" id="CZY39808.1"/>
    </source>
</evidence>
<dbReference type="Proteomes" id="UP000076205">
    <property type="component" value="Unassembled WGS sequence"/>
</dbReference>
<protein>
    <submittedName>
        <fullName evidence="1">Uncharacterized protein</fullName>
    </submittedName>
</protein>
<name>A0A822X6X5_9ENTR</name>
<comment type="caution">
    <text evidence="1">The sequence shown here is derived from an EMBL/GenBank/DDBJ whole genome shotgun (WGS) entry which is preliminary data.</text>
</comment>
<dbReference type="EMBL" id="FJYW01000020">
    <property type="protein sequence ID" value="CZY39808.1"/>
    <property type="molecule type" value="Genomic_DNA"/>
</dbReference>
<reference evidence="1 2" key="1">
    <citation type="submission" date="2016-03" db="EMBL/GenBank/DDBJ databases">
        <authorList>
            <consortium name="Pathogen Informatics"/>
        </authorList>
    </citation>
    <scope>NUCLEOTIDE SEQUENCE [LARGE SCALE GENOMIC DNA]</scope>
    <source>
        <strain evidence="2">e1424</strain>
    </source>
</reference>
<proteinExistence type="predicted"/>
<gene>
    <name evidence="1" type="ORF">SAMEA2273352_04872</name>
</gene>
<evidence type="ECO:0000313" key="2">
    <source>
        <dbReference type="Proteomes" id="UP000076205"/>
    </source>
</evidence>
<organism evidence="1 2">
    <name type="scientific">Enterobacter hormaechei</name>
    <dbReference type="NCBI Taxonomy" id="158836"/>
    <lineage>
        <taxon>Bacteria</taxon>
        <taxon>Pseudomonadati</taxon>
        <taxon>Pseudomonadota</taxon>
        <taxon>Gammaproteobacteria</taxon>
        <taxon>Enterobacterales</taxon>
        <taxon>Enterobacteriaceae</taxon>
        <taxon>Enterobacter</taxon>
        <taxon>Enterobacter cloacae complex</taxon>
    </lineage>
</organism>
<dbReference type="AlphaFoldDB" id="A0A822X6X5"/>
<sequence>MDSITLKDGFAFPFVRSDKKEIETPAFWDSSCFVMPLSSRSLRMLVKKIRLYTIRLRLDVNFSG</sequence>